<evidence type="ECO:0000313" key="4">
    <source>
        <dbReference type="Proteomes" id="UP000324285"/>
    </source>
</evidence>
<dbReference type="AlphaFoldDB" id="A0A856QVV9"/>
<dbReference type="InterPro" id="IPR005546">
    <property type="entry name" value="Autotransporte_beta"/>
</dbReference>
<sequence length="990" mass="105241">MTYAQDATTIKATELIKGFSLLYNSEAGKTVLEQNMETAIGINNNADPALRERGIKDNTIAALVGSISNGLLVSNALGSKMGGIYAANNSIDAASYSASTFSPQVEALFTQVNALILEESAFAKNFYANGSVHGDPAEQAEGIALPEGGQFNIYDLAYQPSEADKNDIGNSRPPQVWPDQIQTFTAEDFFGVETDTAVDIIPTLKGNAAFPSGHTAFGYSATSLFAQMIPERYQEMLLRGAEYGNSRVVVGAHHPLDVIGARIMTTYTLAQILNNHPEYLNRTLAPLGTPTTTTDDFQRLLLSAQADLRQLLEQGCGESITTCAAADKPSTEEMARRKEAYRHSLTYGFDPVGPTNLAPVVPEGAEVLIATRFPYLTAEQRREVLATTEIESGHALDDGSGWARLNLYDAADGYGAFHGDVHVSMDASRGGFNAYDSWNNDIAGEGRFVKSGSGILEFTGNNSFTGTTTIAGGGLIINGYHGDSAVTVDKGAMLGGSGTVGTLTSNSGALIAPGNSIGTMSVNGDVTFNPDSIYAVEVDSKGNSDLIQASGSAVLNGGQVNVSLEDRGNLLSAEEVHSLLGQEYSILTAEQGISGTFDNVQPSYLFVGTQLDYADNSVTLDVTRNATAFTDVADSDNQREVAAAIEALGAGNAVYESLLESDSAMQARSAFSQLSGQVHADIASAQLNDSRYLRDAMNGRMRQAEGLTSATDIQSTKGGSWGQILGAWDHASSDGNATGYDASTYGFLLGWDTTVGSGWDLGIAGGYTRTDLDGGHDASADSDNYHLGIYAGKRFGDIFLRGGSAYTWNRIETSRSMRYGDQSASASDKYSGRTAQVFAEAASRFTTGSVNLEPFANLAYVNFDSNEIDEKGGATALHGDEQVMDTTMSTLGLRADTQWKVSPTASVALRGELGWQHQLDDLERGKELMFTGSSESFTVDTVPASRDGAVMKLGTDVSIRDDTTLSLSYGGLWSEDYQDNSVNASVKWRF</sequence>
<accession>A0A856QVV9</accession>
<dbReference type="InterPro" id="IPR001011">
    <property type="entry name" value="Acid_Pase_classA_bac"/>
</dbReference>
<keyword evidence="1" id="KW-0732">Signal</keyword>
<dbReference type="InterPro" id="IPR000326">
    <property type="entry name" value="PAP2/HPO"/>
</dbReference>
<dbReference type="Pfam" id="PF01569">
    <property type="entry name" value="PAP2"/>
    <property type="match status" value="1"/>
</dbReference>
<dbReference type="SMART" id="SM00869">
    <property type="entry name" value="Autotransporter"/>
    <property type="match status" value="1"/>
</dbReference>
<dbReference type="InterPro" id="IPR013425">
    <property type="entry name" value="Autotrns_rpt"/>
</dbReference>
<dbReference type="GO" id="GO:0003993">
    <property type="term" value="F:acid phosphatase activity"/>
    <property type="evidence" value="ECO:0007669"/>
    <property type="project" value="InterPro"/>
</dbReference>
<gene>
    <name evidence="3" type="ORF">E4T21_09815</name>
</gene>
<evidence type="ECO:0000313" key="3">
    <source>
        <dbReference type="EMBL" id="QEM84015.2"/>
    </source>
</evidence>
<dbReference type="SUPFAM" id="SSF48317">
    <property type="entry name" value="Acid phosphatase/Vanadium-dependent haloperoxidase"/>
    <property type="match status" value="1"/>
</dbReference>
<dbReference type="RefSeq" id="WP_205423489.1">
    <property type="nucleotide sequence ID" value="NZ_CP038437.2"/>
</dbReference>
<dbReference type="Proteomes" id="UP000324285">
    <property type="component" value="Chromosome"/>
</dbReference>
<dbReference type="GO" id="GO:0019867">
    <property type="term" value="C:outer membrane"/>
    <property type="evidence" value="ECO:0007669"/>
    <property type="project" value="InterPro"/>
</dbReference>
<dbReference type="Pfam" id="PF03797">
    <property type="entry name" value="Autotransporter"/>
    <property type="match status" value="1"/>
</dbReference>
<organism evidence="3 4">
    <name type="scientific">Halomonas binhaiensis</name>
    <dbReference type="NCBI Taxonomy" id="2562282"/>
    <lineage>
        <taxon>Bacteria</taxon>
        <taxon>Pseudomonadati</taxon>
        <taxon>Pseudomonadota</taxon>
        <taxon>Gammaproteobacteria</taxon>
        <taxon>Oceanospirillales</taxon>
        <taxon>Halomonadaceae</taxon>
        <taxon>Halomonas</taxon>
    </lineage>
</organism>
<dbReference type="GO" id="GO:0030288">
    <property type="term" value="C:outer membrane-bounded periplasmic space"/>
    <property type="evidence" value="ECO:0007669"/>
    <property type="project" value="InterPro"/>
</dbReference>
<name>A0A856QVV9_9GAMM</name>
<dbReference type="InterPro" id="IPR006315">
    <property type="entry name" value="OM_autotransptr_brl_dom"/>
</dbReference>
<proteinExistence type="predicted"/>
<dbReference type="SUPFAM" id="SSF103515">
    <property type="entry name" value="Autotransporter"/>
    <property type="match status" value="1"/>
</dbReference>
<keyword evidence="4" id="KW-1185">Reference proteome</keyword>
<dbReference type="NCBIfam" id="TIGR02601">
    <property type="entry name" value="autotrns_rpt"/>
    <property type="match status" value="1"/>
</dbReference>
<dbReference type="SUPFAM" id="SSF51126">
    <property type="entry name" value="Pectin lyase-like"/>
    <property type="match status" value="1"/>
</dbReference>
<dbReference type="PRINTS" id="PR00483">
    <property type="entry name" value="BACPHPHTASE"/>
</dbReference>
<dbReference type="NCBIfam" id="TIGR01414">
    <property type="entry name" value="autotrans_barl"/>
    <property type="match status" value="1"/>
</dbReference>
<evidence type="ECO:0000259" key="2">
    <source>
        <dbReference type="PROSITE" id="PS51208"/>
    </source>
</evidence>
<dbReference type="InterPro" id="IPR036709">
    <property type="entry name" value="Autotransporte_beta_dom_sf"/>
</dbReference>
<dbReference type="Gene3D" id="2.40.128.130">
    <property type="entry name" value="Autotransporter beta-domain"/>
    <property type="match status" value="1"/>
</dbReference>
<dbReference type="PROSITE" id="PS51208">
    <property type="entry name" value="AUTOTRANSPORTER"/>
    <property type="match status" value="1"/>
</dbReference>
<dbReference type="EMBL" id="CP038437">
    <property type="protein sequence ID" value="QEM84015.2"/>
    <property type="molecule type" value="Genomic_DNA"/>
</dbReference>
<dbReference type="Gene3D" id="1.20.144.10">
    <property type="entry name" value="Phosphatidic acid phosphatase type 2/haloperoxidase"/>
    <property type="match status" value="1"/>
</dbReference>
<reference evidence="3" key="1">
    <citation type="submission" date="2021-02" db="EMBL/GenBank/DDBJ databases">
        <title>Strain Y2R2, a novel species of the genus Halomonas.</title>
        <authorList>
            <person name="Huang H."/>
        </authorList>
    </citation>
    <scope>NUCLEOTIDE SEQUENCE</scope>
    <source>
        <strain evidence="3">Y2R2</strain>
    </source>
</reference>
<evidence type="ECO:0000256" key="1">
    <source>
        <dbReference type="ARBA" id="ARBA00022729"/>
    </source>
</evidence>
<dbReference type="Pfam" id="PF12951">
    <property type="entry name" value="PATR"/>
    <property type="match status" value="1"/>
</dbReference>
<dbReference type="KEGG" id="hbh:E4T21_09815"/>
<protein>
    <submittedName>
        <fullName evidence="3">Autotransporter outer membrane beta-barrel domain-containing protein</fullName>
    </submittedName>
</protein>
<feature type="domain" description="Autotransporter" evidence="2">
    <location>
        <begin position="713"/>
        <end position="990"/>
    </location>
</feature>
<dbReference type="InterPro" id="IPR011050">
    <property type="entry name" value="Pectin_lyase_fold/virulence"/>
</dbReference>
<dbReference type="InterPro" id="IPR036938">
    <property type="entry name" value="PAP2/HPO_sf"/>
</dbReference>